<dbReference type="EMBL" id="BMSX01000027">
    <property type="protein sequence ID" value="GGR52164.1"/>
    <property type="molecule type" value="Genomic_DNA"/>
</dbReference>
<keyword evidence="3" id="KW-0055">Arginine biosynthesis</keyword>
<keyword evidence="12" id="KW-1185">Reference proteome</keyword>
<dbReference type="InterPro" id="IPR036393">
    <property type="entry name" value="AceGlu_kinase-like_sf"/>
</dbReference>
<feature type="domain" description="Aspartate/glutamate/uridylate kinase" evidence="10">
    <location>
        <begin position="26"/>
        <end position="219"/>
    </location>
</feature>
<keyword evidence="7 11" id="KW-0418">Kinase</keyword>
<dbReference type="AlphaFoldDB" id="A0A918FLQ8"/>
<sequence>MNRAPAEGVRSLVDALAWLAPRRGRTVVVAVTGRALDDTALGASFADDVAFLWCAGLRLVVVHGDGPHLGAELERRGLDGEHLGAEPRSRGPAGESAAAAAQGRAAADVVRMVLAGRVQRDLVGLINRHGPLAFGLTGEDGTVLTAVRDTAAPGSTPGGRITRVRPGLVRTLLADGRVPVVSPIAYAAEGGPGHRVDAGAAAGALAGALGADALVLLTDGLEGAPAGRLTARQGEKLLPDLSGAAAAALACCLAAVRAGAGAAHLVHAWAAHALLTEIATEHGTGTVVLPDADDAAGQRSGAHCHH</sequence>
<dbReference type="PANTHER" id="PTHR23342:SF0">
    <property type="entry name" value="N-ACETYLGLUTAMATE SYNTHASE, MITOCHONDRIAL"/>
    <property type="match status" value="1"/>
</dbReference>
<dbReference type="GO" id="GO:0006526">
    <property type="term" value="P:L-arginine biosynthetic process"/>
    <property type="evidence" value="ECO:0007669"/>
    <property type="project" value="UniProtKB-KW"/>
</dbReference>
<dbReference type="SUPFAM" id="SSF53633">
    <property type="entry name" value="Carbamate kinase-like"/>
    <property type="match status" value="1"/>
</dbReference>
<proteinExistence type="predicted"/>
<evidence type="ECO:0000256" key="6">
    <source>
        <dbReference type="ARBA" id="ARBA00022741"/>
    </source>
</evidence>
<dbReference type="InterPro" id="IPR001048">
    <property type="entry name" value="Asp/Glu/Uridylate_kinase"/>
</dbReference>
<evidence type="ECO:0000259" key="10">
    <source>
        <dbReference type="Pfam" id="PF00696"/>
    </source>
</evidence>
<evidence type="ECO:0000256" key="1">
    <source>
        <dbReference type="ARBA" id="ARBA00004828"/>
    </source>
</evidence>
<evidence type="ECO:0000256" key="3">
    <source>
        <dbReference type="ARBA" id="ARBA00022571"/>
    </source>
</evidence>
<name>A0A918FLQ8_9ACTN</name>
<keyword evidence="8" id="KW-0067">ATP-binding</keyword>
<comment type="caution">
    <text evidence="11">The sequence shown here is derived from an EMBL/GenBank/DDBJ whole genome shotgun (WGS) entry which is preliminary data.</text>
</comment>
<protein>
    <recommendedName>
        <fullName evidence="2">acetylglutamate kinase</fullName>
        <ecNumber evidence="2">2.7.2.8</ecNumber>
    </recommendedName>
</protein>
<dbReference type="RefSeq" id="WP_189943070.1">
    <property type="nucleotide sequence ID" value="NZ_BMSX01000027.1"/>
</dbReference>
<comment type="catalytic activity">
    <reaction evidence="9">
        <text>N-acetyl-L-glutamate + ATP = N-acetyl-L-glutamyl 5-phosphate + ADP</text>
        <dbReference type="Rhea" id="RHEA:14629"/>
        <dbReference type="ChEBI" id="CHEBI:30616"/>
        <dbReference type="ChEBI" id="CHEBI:44337"/>
        <dbReference type="ChEBI" id="CHEBI:57936"/>
        <dbReference type="ChEBI" id="CHEBI:456216"/>
        <dbReference type="EC" id="2.7.2.8"/>
    </reaction>
</comment>
<dbReference type="Pfam" id="PF00696">
    <property type="entry name" value="AA_kinase"/>
    <property type="match status" value="1"/>
</dbReference>
<keyword evidence="5" id="KW-0808">Transferase</keyword>
<dbReference type="EC" id="2.7.2.8" evidence="2"/>
<dbReference type="GO" id="GO:0005737">
    <property type="term" value="C:cytoplasm"/>
    <property type="evidence" value="ECO:0007669"/>
    <property type="project" value="InterPro"/>
</dbReference>
<evidence type="ECO:0000313" key="11">
    <source>
        <dbReference type="EMBL" id="GGR52164.1"/>
    </source>
</evidence>
<evidence type="ECO:0000256" key="5">
    <source>
        <dbReference type="ARBA" id="ARBA00022679"/>
    </source>
</evidence>
<dbReference type="Gene3D" id="3.40.1160.10">
    <property type="entry name" value="Acetylglutamate kinase-like"/>
    <property type="match status" value="1"/>
</dbReference>
<gene>
    <name evidence="11" type="primary">argB</name>
    <name evidence="11" type="ORF">GCM10010251_81610</name>
</gene>
<dbReference type="GO" id="GO:0005524">
    <property type="term" value="F:ATP binding"/>
    <property type="evidence" value="ECO:0007669"/>
    <property type="project" value="UniProtKB-KW"/>
</dbReference>
<organism evidence="11 12">
    <name type="scientific">Streptomyces aurantiogriseus</name>
    <dbReference type="NCBI Taxonomy" id="66870"/>
    <lineage>
        <taxon>Bacteria</taxon>
        <taxon>Bacillati</taxon>
        <taxon>Actinomycetota</taxon>
        <taxon>Actinomycetes</taxon>
        <taxon>Kitasatosporales</taxon>
        <taxon>Streptomycetaceae</taxon>
        <taxon>Streptomyces</taxon>
    </lineage>
</organism>
<comment type="pathway">
    <text evidence="1">Amino-acid biosynthesis; L-arginine biosynthesis; N(2)-acetyl-L-ornithine from L-glutamate: step 2/4.</text>
</comment>
<dbReference type="Proteomes" id="UP000658320">
    <property type="component" value="Unassembled WGS sequence"/>
</dbReference>
<evidence type="ECO:0000256" key="9">
    <source>
        <dbReference type="ARBA" id="ARBA00048141"/>
    </source>
</evidence>
<evidence type="ECO:0000313" key="12">
    <source>
        <dbReference type="Proteomes" id="UP000658320"/>
    </source>
</evidence>
<reference evidence="11" key="2">
    <citation type="submission" date="2020-09" db="EMBL/GenBank/DDBJ databases">
        <authorList>
            <person name="Sun Q."/>
            <person name="Ohkuma M."/>
        </authorList>
    </citation>
    <scope>NUCLEOTIDE SEQUENCE</scope>
    <source>
        <strain evidence="11">JCM 4346</strain>
    </source>
</reference>
<reference evidence="11" key="1">
    <citation type="journal article" date="2014" name="Int. J. Syst. Evol. Microbiol.">
        <title>Complete genome sequence of Corynebacterium casei LMG S-19264T (=DSM 44701T), isolated from a smear-ripened cheese.</title>
        <authorList>
            <consortium name="US DOE Joint Genome Institute (JGI-PGF)"/>
            <person name="Walter F."/>
            <person name="Albersmeier A."/>
            <person name="Kalinowski J."/>
            <person name="Ruckert C."/>
        </authorList>
    </citation>
    <scope>NUCLEOTIDE SEQUENCE</scope>
    <source>
        <strain evidence="11">JCM 4346</strain>
    </source>
</reference>
<dbReference type="InterPro" id="IPR004662">
    <property type="entry name" value="AcgluKinase_fam"/>
</dbReference>
<evidence type="ECO:0000256" key="8">
    <source>
        <dbReference type="ARBA" id="ARBA00022840"/>
    </source>
</evidence>
<evidence type="ECO:0000256" key="4">
    <source>
        <dbReference type="ARBA" id="ARBA00022605"/>
    </source>
</evidence>
<dbReference type="PANTHER" id="PTHR23342">
    <property type="entry name" value="N-ACETYLGLUTAMATE SYNTHASE"/>
    <property type="match status" value="1"/>
</dbReference>
<dbReference type="GO" id="GO:0003991">
    <property type="term" value="F:acetylglutamate kinase activity"/>
    <property type="evidence" value="ECO:0007669"/>
    <property type="project" value="UniProtKB-EC"/>
</dbReference>
<keyword evidence="4" id="KW-0028">Amino-acid biosynthesis</keyword>
<keyword evidence="6" id="KW-0547">Nucleotide-binding</keyword>
<evidence type="ECO:0000256" key="7">
    <source>
        <dbReference type="ARBA" id="ARBA00022777"/>
    </source>
</evidence>
<accession>A0A918FLQ8</accession>
<dbReference type="PIRSF" id="PIRSF000728">
    <property type="entry name" value="NAGK"/>
    <property type="match status" value="1"/>
</dbReference>
<evidence type="ECO:0000256" key="2">
    <source>
        <dbReference type="ARBA" id="ARBA00013065"/>
    </source>
</evidence>